<dbReference type="Pfam" id="PF09346">
    <property type="entry name" value="SMI1_KNR4"/>
    <property type="match status" value="1"/>
</dbReference>
<accession>A0A246FCB0</accession>
<dbReference type="Proteomes" id="UP000198145">
    <property type="component" value="Unassembled WGS sequence"/>
</dbReference>
<feature type="domain" description="Knr4/Smi1-like" evidence="1">
    <location>
        <begin position="35"/>
        <end position="174"/>
    </location>
</feature>
<dbReference type="eggNOG" id="COG0457">
    <property type="taxonomic scope" value="Bacteria"/>
</dbReference>
<dbReference type="InterPro" id="IPR018958">
    <property type="entry name" value="Knr4/Smi1-like_dom"/>
</dbReference>
<protein>
    <submittedName>
        <fullName evidence="2">SMI1/KNR4 family protein</fullName>
    </submittedName>
</protein>
<dbReference type="EMBL" id="NJBA01000003">
    <property type="protein sequence ID" value="OWP51080.1"/>
    <property type="molecule type" value="Genomic_DNA"/>
</dbReference>
<name>A0A246FCB0_PSENT</name>
<gene>
    <name evidence="2" type="ORF">CEG18_09410</name>
</gene>
<evidence type="ECO:0000313" key="2">
    <source>
        <dbReference type="EMBL" id="OWP51080.1"/>
    </source>
</evidence>
<dbReference type="InterPro" id="IPR037883">
    <property type="entry name" value="Knr4/Smi1-like_sf"/>
</dbReference>
<dbReference type="Gene3D" id="3.40.1580.10">
    <property type="entry name" value="SMI1/KNR4-like"/>
    <property type="match status" value="1"/>
</dbReference>
<evidence type="ECO:0000259" key="1">
    <source>
        <dbReference type="SMART" id="SM00860"/>
    </source>
</evidence>
<evidence type="ECO:0000313" key="3">
    <source>
        <dbReference type="Proteomes" id="UP000198145"/>
    </source>
</evidence>
<dbReference type="SUPFAM" id="SSF160631">
    <property type="entry name" value="SMI1/KNR4-like"/>
    <property type="match status" value="1"/>
</dbReference>
<organism evidence="2 3">
    <name type="scientific">Pseudomonas nitroreducens</name>
    <dbReference type="NCBI Taxonomy" id="46680"/>
    <lineage>
        <taxon>Bacteria</taxon>
        <taxon>Pseudomonadati</taxon>
        <taxon>Pseudomonadota</taxon>
        <taxon>Gammaproteobacteria</taxon>
        <taxon>Pseudomonadales</taxon>
        <taxon>Pseudomonadaceae</taxon>
        <taxon>Pseudomonas</taxon>
    </lineage>
</organism>
<dbReference type="RefSeq" id="WP_088417263.1">
    <property type="nucleotide sequence ID" value="NZ_NJBA01000003.1"/>
</dbReference>
<proteinExistence type="predicted"/>
<sequence>MTQPVGRTTGAFAGFDLEGFWDDGDYSASHYTEPAPSDELIAQIEAECGYRLPDAYVELARLRNGGAVERCCYPMDEPTGWAEDHIAITGLYAIGRTAIYSLCGDLGSAFMRAEWGYPDIGIAIANTPSAGHEMIMLDYRQCGPQGEPRVVHVDQEADFAITEVAPDFATFIRGLVSEEEFNDDAETLEADLATVQRGTLSPILRRALDAAADELPDGERYIRRLAERIVRAKGFFALHADADSQLMYDAMFWLFSQLKLAESYEDFHDCSREQSDYRRPCYTLMLTTRYVADPYGFCTGGYAPGFLSDWWEARLAAGSIVHSEGGYRFAEDYAARLVSTLLAIDEPSGQLSDIGE</sequence>
<dbReference type="SMART" id="SM00860">
    <property type="entry name" value="SMI1_KNR4"/>
    <property type="match status" value="1"/>
</dbReference>
<reference evidence="2 3" key="1">
    <citation type="submission" date="2017-06" db="EMBL/GenBank/DDBJ databases">
        <title>Draft genome of Pseudomonas nitroreducens DF05.</title>
        <authorList>
            <person name="Iyer R."/>
        </authorList>
    </citation>
    <scope>NUCLEOTIDE SEQUENCE [LARGE SCALE GENOMIC DNA]</scope>
    <source>
        <strain evidence="2 3">DF05</strain>
    </source>
</reference>
<comment type="caution">
    <text evidence="2">The sequence shown here is derived from an EMBL/GenBank/DDBJ whole genome shotgun (WGS) entry which is preliminary data.</text>
</comment>
<dbReference type="AlphaFoldDB" id="A0A246FCB0"/>